<dbReference type="PROSITE" id="PS50850">
    <property type="entry name" value="MFS"/>
    <property type="match status" value="1"/>
</dbReference>
<feature type="transmembrane region" description="Helical" evidence="7">
    <location>
        <begin position="167"/>
        <end position="183"/>
    </location>
</feature>
<feature type="transmembrane region" description="Helical" evidence="7">
    <location>
        <begin position="16"/>
        <end position="36"/>
    </location>
</feature>
<evidence type="ECO:0000256" key="7">
    <source>
        <dbReference type="SAM" id="Phobius"/>
    </source>
</evidence>
<feature type="domain" description="Major facilitator superfamily (MFS) profile" evidence="8">
    <location>
        <begin position="218"/>
        <end position="416"/>
    </location>
</feature>
<dbReference type="Proteomes" id="UP000034455">
    <property type="component" value="Unassembled WGS sequence"/>
</dbReference>
<protein>
    <submittedName>
        <fullName evidence="9">Integral membrane protein LmrP</fullName>
    </submittedName>
</protein>
<feature type="transmembrane region" description="Helical" evidence="7">
    <location>
        <begin position="355"/>
        <end position="378"/>
    </location>
</feature>
<dbReference type="Gene3D" id="1.20.1250.20">
    <property type="entry name" value="MFS general substrate transporter like domains"/>
    <property type="match status" value="1"/>
</dbReference>
<comment type="subcellular location">
    <subcellularLocation>
        <location evidence="1">Cell membrane</location>
        <topology evidence="1">Multi-pass membrane protein</topology>
    </subcellularLocation>
</comment>
<proteinExistence type="predicted"/>
<dbReference type="RefSeq" id="WP_019469054.1">
    <property type="nucleotide sequence ID" value="NZ_LAKJ01000016.1"/>
</dbReference>
<feature type="transmembrane region" description="Helical" evidence="7">
    <location>
        <begin position="261"/>
        <end position="281"/>
    </location>
</feature>
<organism evidence="9 10">
    <name type="scientific">Staphylococcus cohnii subsp. cohnii</name>
    <dbReference type="NCBI Taxonomy" id="74704"/>
    <lineage>
        <taxon>Bacteria</taxon>
        <taxon>Bacillati</taxon>
        <taxon>Bacillota</taxon>
        <taxon>Bacilli</taxon>
        <taxon>Bacillales</taxon>
        <taxon>Staphylococcaceae</taxon>
        <taxon>Staphylococcus</taxon>
        <taxon>Staphylococcus cohnii species complex</taxon>
    </lineage>
</organism>
<keyword evidence="6 7" id="KW-0472">Membrane</keyword>
<feature type="transmembrane region" description="Helical" evidence="7">
    <location>
        <begin position="384"/>
        <end position="404"/>
    </location>
</feature>
<keyword evidence="4 7" id="KW-0812">Transmembrane</keyword>
<dbReference type="EMBL" id="LAKJ01000016">
    <property type="protein sequence ID" value="KKI63293.1"/>
    <property type="molecule type" value="Genomic_DNA"/>
</dbReference>
<dbReference type="Pfam" id="PF07690">
    <property type="entry name" value="MFS_1"/>
    <property type="match status" value="1"/>
</dbReference>
<evidence type="ECO:0000256" key="2">
    <source>
        <dbReference type="ARBA" id="ARBA00022448"/>
    </source>
</evidence>
<evidence type="ECO:0000256" key="1">
    <source>
        <dbReference type="ARBA" id="ARBA00004651"/>
    </source>
</evidence>
<dbReference type="InterPro" id="IPR050171">
    <property type="entry name" value="MFS_Transporters"/>
</dbReference>
<dbReference type="InterPro" id="IPR020846">
    <property type="entry name" value="MFS_dom"/>
</dbReference>
<feature type="transmembrane region" description="Helical" evidence="7">
    <location>
        <begin position="218"/>
        <end position="241"/>
    </location>
</feature>
<dbReference type="PANTHER" id="PTHR23517:SF3">
    <property type="entry name" value="INTEGRAL MEMBRANE TRANSPORT PROTEIN"/>
    <property type="match status" value="1"/>
</dbReference>
<evidence type="ECO:0000259" key="8">
    <source>
        <dbReference type="PROSITE" id="PS50850"/>
    </source>
</evidence>
<name>A0A0M2P062_STACC</name>
<dbReference type="SUPFAM" id="SSF103473">
    <property type="entry name" value="MFS general substrate transporter"/>
    <property type="match status" value="1"/>
</dbReference>
<dbReference type="PANTHER" id="PTHR23517">
    <property type="entry name" value="RESISTANCE PROTEIN MDTM, PUTATIVE-RELATED-RELATED"/>
    <property type="match status" value="1"/>
</dbReference>
<evidence type="ECO:0000256" key="5">
    <source>
        <dbReference type="ARBA" id="ARBA00022989"/>
    </source>
</evidence>
<keyword evidence="2" id="KW-0813">Transport</keyword>
<keyword evidence="5 7" id="KW-1133">Transmembrane helix</keyword>
<sequence>MKRFSTLSTTLKTRMIADFILIIASQAIMPFIALYLTSKVNAVFAGTFLIINIIVSFIVSFLGGYLGDNYNRKKTVNYIHFLYAICLIILSITVTMDGIGLVIFCIAIFVFQLLFAASEPIFEAAIMDAIYEDVREYVYQLNYWMFNIGTAIGMALGALLYLGHKHLLFILFFIAMLVSWYLFEKYYDVKQIINKKGDVTTKFKHFFDSYRDVVKDKYYMMLNLGYMMVIMAELSLNSYVVVRLKDAFEPLTIFGFYIDGVRMFTVIMIINTVVVATLTFTVNRIVATTSTRIAFMIGIVLYTLGYSVLTSATSFWILCLFSIVATIGELIYSPIQNAQRFLMIPEDKRSTYSTFAMVSFYGGNILARFGLIIGAFILPWMMSIYVAVIVLLGFVLLYYALFCNPNIDNRKQKRLD</sequence>
<accession>A0A0M2P062</accession>
<dbReference type="PATRIC" id="fig|74704.6.peg.861"/>
<reference evidence="9 10" key="1">
    <citation type="submission" date="2015-03" db="EMBL/GenBank/DDBJ databases">
        <title>Genome Assembly of Staphylococcus cohnii subsp. cohnii strain G22B2.</title>
        <authorList>
            <person name="Nair G."/>
            <person name="Kaur G."/>
            <person name="Khatri I."/>
            <person name="Singh N.K."/>
            <person name="Sathyabama S."/>
            <person name="Maurya S.K."/>
            <person name="Subramanian S."/>
            <person name="Agrewala J.N."/>
            <person name="Mayilraj S."/>
        </authorList>
    </citation>
    <scope>NUCLEOTIDE SEQUENCE [LARGE SCALE GENOMIC DNA]</scope>
    <source>
        <strain evidence="9 10">G22B2</strain>
    </source>
</reference>
<dbReference type="AlphaFoldDB" id="A0A0M2P062"/>
<feature type="transmembrane region" description="Helical" evidence="7">
    <location>
        <begin position="315"/>
        <end position="335"/>
    </location>
</feature>
<keyword evidence="3" id="KW-1003">Cell membrane</keyword>
<dbReference type="InterPro" id="IPR011701">
    <property type="entry name" value="MFS"/>
</dbReference>
<dbReference type="InterPro" id="IPR036259">
    <property type="entry name" value="MFS_trans_sf"/>
</dbReference>
<dbReference type="GO" id="GO:0005886">
    <property type="term" value="C:plasma membrane"/>
    <property type="evidence" value="ECO:0007669"/>
    <property type="project" value="UniProtKB-SubCell"/>
</dbReference>
<feature type="transmembrane region" description="Helical" evidence="7">
    <location>
        <begin position="78"/>
        <end position="95"/>
    </location>
</feature>
<comment type="caution">
    <text evidence="9">The sequence shown here is derived from an EMBL/GenBank/DDBJ whole genome shotgun (WGS) entry which is preliminary data.</text>
</comment>
<feature type="transmembrane region" description="Helical" evidence="7">
    <location>
        <begin position="143"/>
        <end position="161"/>
    </location>
</feature>
<evidence type="ECO:0000256" key="6">
    <source>
        <dbReference type="ARBA" id="ARBA00023136"/>
    </source>
</evidence>
<evidence type="ECO:0000256" key="4">
    <source>
        <dbReference type="ARBA" id="ARBA00022692"/>
    </source>
</evidence>
<evidence type="ECO:0000313" key="9">
    <source>
        <dbReference type="EMBL" id="KKI63293.1"/>
    </source>
</evidence>
<dbReference type="GO" id="GO:0022857">
    <property type="term" value="F:transmembrane transporter activity"/>
    <property type="evidence" value="ECO:0007669"/>
    <property type="project" value="InterPro"/>
</dbReference>
<feature type="transmembrane region" description="Helical" evidence="7">
    <location>
        <begin position="293"/>
        <end position="309"/>
    </location>
</feature>
<feature type="transmembrane region" description="Helical" evidence="7">
    <location>
        <begin position="101"/>
        <end position="122"/>
    </location>
</feature>
<evidence type="ECO:0000313" key="10">
    <source>
        <dbReference type="Proteomes" id="UP000034455"/>
    </source>
</evidence>
<gene>
    <name evidence="9" type="ORF">UF66_0842</name>
</gene>
<feature type="transmembrane region" description="Helical" evidence="7">
    <location>
        <begin position="42"/>
        <end position="66"/>
    </location>
</feature>
<evidence type="ECO:0000256" key="3">
    <source>
        <dbReference type="ARBA" id="ARBA00022475"/>
    </source>
</evidence>